<dbReference type="RefSeq" id="WP_148684754.1">
    <property type="nucleotide sequence ID" value="NZ_JAKZMO010000032.1"/>
</dbReference>
<proteinExistence type="predicted"/>
<protein>
    <submittedName>
        <fullName evidence="3">Uncharacterized protein</fullName>
    </submittedName>
</protein>
<comment type="caution">
    <text evidence="3">The sequence shown here is derived from an EMBL/GenBank/DDBJ whole genome shotgun (WGS) entry which is preliminary data.</text>
</comment>
<keyword evidence="4" id="KW-1185">Reference proteome</keyword>
<feature type="transmembrane region" description="Helical" evidence="2">
    <location>
        <begin position="6"/>
        <end position="28"/>
    </location>
</feature>
<evidence type="ECO:0000256" key="1">
    <source>
        <dbReference type="SAM" id="MobiDB-lite"/>
    </source>
</evidence>
<sequence length="134" mass="13627">MLDSVALGLANVSLLAGAALAVAGFLLLSRAIRALVDRGGRRGGHAVAAMSGCRGRSRSGESLVNTSTPAGFSLAGGSALWPATLVGPPTAPGGGTSRRGRGWLSGRGQRRRISSRGAAVLHHRDRVDPHRGQS</sequence>
<evidence type="ECO:0000256" key="2">
    <source>
        <dbReference type="SAM" id="Phobius"/>
    </source>
</evidence>
<reference evidence="3" key="1">
    <citation type="journal article" date="2023" name="Environ. Microbiol.">
        <title>The 2-methylpropene degradation pathway in Mycobacteriaceae family strains.</title>
        <authorList>
            <person name="Helbich S."/>
            <person name="Barrantes I."/>
            <person name="Dos Anjos Borges L.G."/>
            <person name="Pieper D.H."/>
            <person name="Vainshtein Y."/>
            <person name="Sohn K."/>
            <person name="Engesser K.H."/>
        </authorList>
    </citation>
    <scope>NUCLEOTIDE SEQUENCE</scope>
    <source>
        <strain evidence="3">IBE100</strain>
    </source>
</reference>
<keyword evidence="2" id="KW-0472">Membrane</keyword>
<evidence type="ECO:0000313" key="3">
    <source>
        <dbReference type="EMBL" id="MDG5486377.1"/>
    </source>
</evidence>
<gene>
    <name evidence="3" type="ORF">MNO81_26575</name>
</gene>
<feature type="region of interest" description="Disordered" evidence="1">
    <location>
        <begin position="85"/>
        <end position="134"/>
    </location>
</feature>
<keyword evidence="2" id="KW-1133">Transmembrane helix</keyword>
<organism evidence="3 4">
    <name type="scientific">Mycolicibacterium gadium</name>
    <name type="common">Mycobacterium gadium</name>
    <dbReference type="NCBI Taxonomy" id="1794"/>
    <lineage>
        <taxon>Bacteria</taxon>
        <taxon>Bacillati</taxon>
        <taxon>Actinomycetota</taxon>
        <taxon>Actinomycetes</taxon>
        <taxon>Mycobacteriales</taxon>
        <taxon>Mycobacteriaceae</taxon>
        <taxon>Mycolicibacterium</taxon>
    </lineage>
</organism>
<dbReference type="EMBL" id="JAKZMO010000032">
    <property type="protein sequence ID" value="MDG5486377.1"/>
    <property type="molecule type" value="Genomic_DNA"/>
</dbReference>
<keyword evidence="2" id="KW-0812">Transmembrane</keyword>
<accession>A0ABT6GYW1</accession>
<evidence type="ECO:0000313" key="4">
    <source>
        <dbReference type="Proteomes" id="UP001154266"/>
    </source>
</evidence>
<name>A0ABT6GYW1_MYCGU</name>
<feature type="compositionally biased region" description="Basic and acidic residues" evidence="1">
    <location>
        <begin position="125"/>
        <end position="134"/>
    </location>
</feature>
<dbReference type="Proteomes" id="UP001154266">
    <property type="component" value="Unassembled WGS sequence"/>
</dbReference>